<sequence length="51" mass="6036">MKKRIVDKNSLEQIINEIIEIKEKDELFYEKIESFLDGILFASKKGSVIYE</sequence>
<keyword evidence="2" id="KW-1185">Reference proteome</keyword>
<geneLocation type="plasmid" evidence="1 2">
    <name>p2</name>
</geneLocation>
<organism evidence="1 2">
    <name type="scientific">Candidatus Sarcina troglodytae</name>
    <dbReference type="NCBI Taxonomy" id="2726954"/>
    <lineage>
        <taxon>Bacteria</taxon>
        <taxon>Bacillati</taxon>
        <taxon>Bacillota</taxon>
        <taxon>Clostridia</taxon>
        <taxon>Eubacteriales</taxon>
        <taxon>Clostridiaceae</taxon>
        <taxon>Sarcina</taxon>
    </lineage>
</organism>
<gene>
    <name evidence="1" type="ORF">HH195_11890</name>
</gene>
<evidence type="ECO:0000313" key="1">
    <source>
        <dbReference type="EMBL" id="QPJ86668.1"/>
    </source>
</evidence>
<dbReference type="Proteomes" id="UP000594603">
    <property type="component" value="Plasmid p2"/>
</dbReference>
<keyword evidence="1" id="KW-0614">Plasmid</keyword>
<evidence type="ECO:0000313" key="2">
    <source>
        <dbReference type="Proteomes" id="UP000594603"/>
    </source>
</evidence>
<dbReference type="EMBL" id="CP051756">
    <property type="protein sequence ID" value="QPJ86668.1"/>
    <property type="molecule type" value="Genomic_DNA"/>
</dbReference>
<proteinExistence type="predicted"/>
<accession>A0ACD1BH46</accession>
<protein>
    <submittedName>
        <fullName evidence="1">Uncharacterized protein</fullName>
    </submittedName>
</protein>
<name>A0ACD1BH46_9CLOT</name>
<reference evidence="1" key="1">
    <citation type="submission" date="2020-04" db="EMBL/GenBank/DDBJ databases">
        <title>A novel bacterium ('Candidatus Sarcina troglodytae' sp. nov.) linked to a protracted, uniformly lethal epizootic among sanctuary western chimpanzees (Pan troglodytes verus) in Sierra Leone.</title>
        <authorList>
            <person name="Owens L.A."/>
            <person name="Colitti B."/>
            <person name="Hirji I."/>
            <person name="Pizaro A."/>
            <person name="Jaffe J.E."/>
            <person name="Moittie S."/>
            <person name="Bishop-Lilly K.A."/>
            <person name="Estrella L.A."/>
            <person name="Voegtly L.J."/>
            <person name="Kuhn J.H."/>
            <person name="Suen G."/>
            <person name="Deblois C.L."/>
            <person name="Dunn C."/>
            <person name="Juan-Salles C."/>
            <person name="Goldberg T.L."/>
        </authorList>
    </citation>
    <scope>NUCLEOTIDE SEQUENCE</scope>
    <source>
        <strain evidence="1">JB2</strain>
    </source>
</reference>